<reference evidence="1 2" key="1">
    <citation type="submission" date="2019-05" db="EMBL/GenBank/DDBJ databases">
        <authorList>
            <person name="Pankratov T."/>
            <person name="Grouzdev D."/>
        </authorList>
    </citation>
    <scope>NUCLEOTIDE SEQUENCE [LARGE SCALE GENOMIC DNA]</scope>
    <source>
        <strain evidence="1 2">KEBCLARHB70R</strain>
    </source>
</reference>
<accession>A0A5R9J674</accession>
<protein>
    <recommendedName>
        <fullName evidence="3">Flagellar assembly regulator FliX</fullName>
    </recommendedName>
</protein>
<keyword evidence="2" id="KW-1185">Reference proteome</keyword>
<organism evidence="1 2">
    <name type="scientific">Lichenicoccus roseus</name>
    <dbReference type="NCBI Taxonomy" id="2683649"/>
    <lineage>
        <taxon>Bacteria</taxon>
        <taxon>Pseudomonadati</taxon>
        <taxon>Pseudomonadota</taxon>
        <taxon>Alphaproteobacteria</taxon>
        <taxon>Acetobacterales</taxon>
        <taxon>Acetobacteraceae</taxon>
        <taxon>Lichenicoccus</taxon>
    </lineage>
</organism>
<evidence type="ECO:0000313" key="2">
    <source>
        <dbReference type="Proteomes" id="UP000305654"/>
    </source>
</evidence>
<gene>
    <name evidence="1" type="ORF">FE263_06695</name>
</gene>
<comment type="caution">
    <text evidence="1">The sequence shown here is derived from an EMBL/GenBank/DDBJ whole genome shotgun (WGS) entry which is preliminary data.</text>
</comment>
<dbReference type="AlphaFoldDB" id="A0A5R9J674"/>
<dbReference type="EMBL" id="VCDI01000002">
    <property type="protein sequence ID" value="TLU73114.1"/>
    <property type="molecule type" value="Genomic_DNA"/>
</dbReference>
<evidence type="ECO:0000313" key="1">
    <source>
        <dbReference type="EMBL" id="TLU73114.1"/>
    </source>
</evidence>
<name>A0A5R9J674_9PROT</name>
<sequence length="158" mass="16440">MGNNPMSITAIGAVVPPPEASLQTRQGARLGPDFAVVAEPPLVQRAGNDATARATVALAGSMLALQEIGPPHQGAGRVTDREARRRGRDVLAALAAIQRDLLDASDAEAALLRLRASLSDLPEAEDPGLAGILVSIRLRAGIESIRLGRLTAAHRPLL</sequence>
<dbReference type="Pfam" id="PF10768">
    <property type="entry name" value="FliX"/>
    <property type="match status" value="1"/>
</dbReference>
<proteinExistence type="predicted"/>
<dbReference type="Proteomes" id="UP000305654">
    <property type="component" value="Unassembled WGS sequence"/>
</dbReference>
<evidence type="ECO:0008006" key="3">
    <source>
        <dbReference type="Google" id="ProtNLM"/>
    </source>
</evidence>
<dbReference type="GO" id="GO:0044781">
    <property type="term" value="P:bacterial-type flagellum organization"/>
    <property type="evidence" value="ECO:0007669"/>
    <property type="project" value="InterPro"/>
</dbReference>
<dbReference type="InterPro" id="IPR019704">
    <property type="entry name" value="Flagellar_assmbl_FliX_class2"/>
</dbReference>